<dbReference type="CDD" id="cd00205">
    <property type="entry name" value="rhv_like"/>
    <property type="match status" value="2"/>
</dbReference>
<proteinExistence type="predicted"/>
<keyword evidence="2" id="KW-0167">Capsid protein</keyword>
<sequence length="861" mass="92663">MGHRYYSEDSERTTSPVFACARGTVYIEHADPSNTTNCNEIASLDAPSKEEVIAGVVHAGEADICSVGHAGTGSQFLAPESELQDLKHFFGRPTLLSRGNISSAPGPLYNFPVSWSNFALEIPLWTERLRGVRGIRADLVFTIEHNCNPFHQGLLVGAFQYGAGQFKRGDKPSMCTHLPHVRLNVADNTSATLTVPYLNELEYWGSSDSETTHVNGTFFLTQVLGTPSLAGSSQPVYKVYVHLENIEVFGRVPLANAGFVVPQSGVARPIPGRSNAEKELKDNGMFSGVLATAATLPKAIGTAFPSLRPFMGPAAWFLNASAKAASAFGFSKPTQTNAPKHVVRYINFDEMHCDVPAIASVVGGFQSNSVAVSEAAGGTDLDEMAFDTILTRYSQIFRGSIATTDSHGATEYASHVCIPHFWFRAPTGVVPPNAPGNISMPASSTSATAIYPSNLLYFGQQFRYWHGGLKFRVSFAKSKFHTGRVLFTFIPNYRQIFNTQLYSAASAEGGPVPGLFNADLQPSQYSMLFDFKSGNEFEFEIPYIAPVSHLGINDSMGFVSMQIMDPLVNNGESSSVISFIVEVAAMPGFYFAGLAGPNIPAWCDDIDPTVQFQSGVGGQTLDASQHSVGEKFTSLKQLAMCALTRRFDQANASIVNGTVPNWVCLPGWGSTGAPLAANAVRNFPYSRSGLVAQCYAYAIGSTLLNLETTSLGTLSRVAVVNSGNDNNVASAIVPPSFYSARPNEPNKAWSAVNRATSGALLLLPTLSASARFRVGDFNTRLATGDRDWSPGNVPDFNTTNSRSVKSQYQFLVRNNDGATRSWYWGTGAADDARAVAYIGPCPLILANTDSTSTTWYTANPV</sequence>
<evidence type="ECO:0000256" key="2">
    <source>
        <dbReference type="ARBA" id="ARBA00022561"/>
    </source>
</evidence>
<evidence type="ECO:0000256" key="1">
    <source>
        <dbReference type="ARBA" id="ARBA00004328"/>
    </source>
</evidence>
<organism evidence="5">
    <name type="scientific">Lactuca sativa dicistroviridae</name>
    <dbReference type="NCBI Taxonomy" id="2738910"/>
    <lineage>
        <taxon>Viruses</taxon>
        <taxon>Riboviria</taxon>
        <taxon>Orthornavirae</taxon>
        <taxon>Pisuviricota</taxon>
        <taxon>Pisoniviricetes</taxon>
        <taxon>Picornavirales</taxon>
        <taxon>Dicistroviridae</taxon>
    </lineage>
</organism>
<evidence type="ECO:0000259" key="4">
    <source>
        <dbReference type="Pfam" id="PF00073"/>
    </source>
</evidence>
<feature type="domain" description="Picornavirus capsid" evidence="4">
    <location>
        <begin position="461"/>
        <end position="547"/>
    </location>
</feature>
<keyword evidence="3" id="KW-0946">Virion</keyword>
<dbReference type="InterPro" id="IPR029053">
    <property type="entry name" value="Viral_coat"/>
</dbReference>
<dbReference type="InterPro" id="IPR001676">
    <property type="entry name" value="Picornavirus_capsid"/>
</dbReference>
<evidence type="ECO:0000256" key="3">
    <source>
        <dbReference type="ARBA" id="ARBA00022844"/>
    </source>
</evidence>
<dbReference type="GO" id="GO:0019028">
    <property type="term" value="C:viral capsid"/>
    <property type="evidence" value="ECO:0007669"/>
    <property type="project" value="UniProtKB-KW"/>
</dbReference>
<comment type="subcellular location">
    <subcellularLocation>
        <location evidence="1">Virion</location>
    </subcellularLocation>
</comment>
<accession>A0A6M6R671</accession>
<gene>
    <name evidence="5" type="primary">hyp2</name>
</gene>
<name>A0A6M6R671_9VIRU</name>
<evidence type="ECO:0000313" key="5">
    <source>
        <dbReference type="EMBL" id="QJZ28385.1"/>
    </source>
</evidence>
<dbReference type="Pfam" id="PF00073">
    <property type="entry name" value="Rhv"/>
    <property type="match status" value="1"/>
</dbReference>
<dbReference type="Gene3D" id="2.60.120.20">
    <property type="match status" value="3"/>
</dbReference>
<dbReference type="SUPFAM" id="SSF88633">
    <property type="entry name" value="Positive stranded ssRNA viruses"/>
    <property type="match status" value="2"/>
</dbReference>
<dbReference type="InterPro" id="IPR033703">
    <property type="entry name" value="Rhv-like"/>
</dbReference>
<reference evidence="5" key="1">
    <citation type="submission" date="2019-11" db="EMBL/GenBank/DDBJ databases">
        <title>Virome of riverside phytocommunity ecosystem of an ancient canal.</title>
        <authorList>
            <person name="Yang S."/>
            <person name="Shan T."/>
            <person name="Wang Y."/>
            <person name="Yang J."/>
            <person name="Chen X."/>
            <person name="Xiao Y."/>
            <person name="You Z."/>
            <person name="He Y."/>
            <person name="Zhao M."/>
            <person name="Lu J."/>
            <person name="Yang Z."/>
            <person name="Dai Z."/>
            <person name="Liu Q."/>
            <person name="Yao Y."/>
            <person name="Lu X."/>
            <person name="Li H."/>
            <person name="Zhou R."/>
            <person name="Li W."/>
            <person name="Zhou C."/>
            <person name="Wang X."/>
            <person name="Shen Q."/>
            <person name="Xu H."/>
            <person name="Deng X."/>
            <person name="Delwart E."/>
            <person name="Zhang W."/>
        </authorList>
    </citation>
    <scope>NUCLEOTIDE SEQUENCE</scope>
    <source>
        <strain evidence="5">Pt151-dic-19</strain>
    </source>
</reference>
<dbReference type="EMBL" id="MN722415">
    <property type="protein sequence ID" value="QJZ28385.1"/>
    <property type="molecule type" value="Genomic_RNA"/>
</dbReference>
<protein>
    <recommendedName>
        <fullName evidence="4">Picornavirus capsid domain-containing protein</fullName>
    </recommendedName>
</protein>
<dbReference type="GO" id="GO:0005198">
    <property type="term" value="F:structural molecule activity"/>
    <property type="evidence" value="ECO:0007669"/>
    <property type="project" value="InterPro"/>
</dbReference>